<dbReference type="SUPFAM" id="SSF52833">
    <property type="entry name" value="Thioredoxin-like"/>
    <property type="match status" value="1"/>
</dbReference>
<dbReference type="Proteomes" id="UP001596501">
    <property type="component" value="Unassembled WGS sequence"/>
</dbReference>
<evidence type="ECO:0008006" key="3">
    <source>
        <dbReference type="Google" id="ProtNLM"/>
    </source>
</evidence>
<accession>A0ABW2QUQ2</accession>
<protein>
    <recommendedName>
        <fullName evidence="3">Glutaredoxin domain-containing protein</fullName>
    </recommendedName>
</protein>
<keyword evidence="2" id="KW-1185">Reference proteome</keyword>
<name>A0ABW2QUQ2_9BURK</name>
<evidence type="ECO:0000313" key="2">
    <source>
        <dbReference type="Proteomes" id="UP001596501"/>
    </source>
</evidence>
<organism evidence="1 2">
    <name type="scientific">Hydrogenophaga atypica</name>
    <dbReference type="NCBI Taxonomy" id="249409"/>
    <lineage>
        <taxon>Bacteria</taxon>
        <taxon>Pseudomonadati</taxon>
        <taxon>Pseudomonadota</taxon>
        <taxon>Betaproteobacteria</taxon>
        <taxon>Burkholderiales</taxon>
        <taxon>Comamonadaceae</taxon>
        <taxon>Hydrogenophaga</taxon>
    </lineage>
</organism>
<proteinExistence type="predicted"/>
<gene>
    <name evidence="1" type="ORF">ACFQPB_20600</name>
</gene>
<reference evidence="2" key="1">
    <citation type="journal article" date="2019" name="Int. J. Syst. Evol. Microbiol.">
        <title>The Global Catalogue of Microorganisms (GCM) 10K type strain sequencing project: providing services to taxonomists for standard genome sequencing and annotation.</title>
        <authorList>
            <consortium name="The Broad Institute Genomics Platform"/>
            <consortium name="The Broad Institute Genome Sequencing Center for Infectious Disease"/>
            <person name="Wu L."/>
            <person name="Ma J."/>
        </authorList>
    </citation>
    <scope>NUCLEOTIDE SEQUENCE [LARGE SCALE GENOMIC DNA]</scope>
    <source>
        <strain evidence="2">CGMCC 1.12371</strain>
    </source>
</reference>
<dbReference type="InterPro" id="IPR036249">
    <property type="entry name" value="Thioredoxin-like_sf"/>
</dbReference>
<dbReference type="PROSITE" id="PS00195">
    <property type="entry name" value="GLUTAREDOXIN_1"/>
    <property type="match status" value="1"/>
</dbReference>
<sequence>MPWALADNPQPTGAHAPHHVLQVFVRDGCPHCAAAKAFLPQ</sequence>
<comment type="caution">
    <text evidence="1">The sequence shown here is derived from an EMBL/GenBank/DDBJ whole genome shotgun (WGS) entry which is preliminary data.</text>
</comment>
<evidence type="ECO:0000313" key="1">
    <source>
        <dbReference type="EMBL" id="MFC7411270.1"/>
    </source>
</evidence>
<dbReference type="InterPro" id="IPR011767">
    <property type="entry name" value="GLR_AS"/>
</dbReference>
<dbReference type="EMBL" id="JBHTCA010000027">
    <property type="protein sequence ID" value="MFC7411270.1"/>
    <property type="molecule type" value="Genomic_DNA"/>
</dbReference>